<dbReference type="GO" id="GO:0003677">
    <property type="term" value="F:DNA binding"/>
    <property type="evidence" value="ECO:0007669"/>
    <property type="project" value="InterPro"/>
</dbReference>
<comment type="caution">
    <text evidence="3">The sequence shown here is derived from an EMBL/GenBank/DDBJ whole genome shotgun (WGS) entry which is preliminary data.</text>
</comment>
<evidence type="ECO:0000313" key="4">
    <source>
        <dbReference type="Proteomes" id="UP000021369"/>
    </source>
</evidence>
<accession>A0A011WKN0</accession>
<dbReference type="InterPro" id="IPR052906">
    <property type="entry name" value="Type_IV_Methyl-Rstrct_Enzyme"/>
</dbReference>
<organism evidence="3 4">
    <name type="scientific">Ruminococcus albus SY3</name>
    <dbReference type="NCBI Taxonomy" id="1341156"/>
    <lineage>
        <taxon>Bacteria</taxon>
        <taxon>Bacillati</taxon>
        <taxon>Bacillota</taxon>
        <taxon>Clostridia</taxon>
        <taxon>Eubacteriales</taxon>
        <taxon>Oscillospiraceae</taxon>
        <taxon>Ruminococcus</taxon>
    </lineage>
</organism>
<dbReference type="AlphaFoldDB" id="A0A011WKN0"/>
<keyword evidence="4" id="KW-1185">Reference proteome</keyword>
<dbReference type="GO" id="GO:0009307">
    <property type="term" value="P:DNA restriction-modification system"/>
    <property type="evidence" value="ECO:0007669"/>
    <property type="project" value="InterPro"/>
</dbReference>
<feature type="domain" description="Restriction endonuclease type IV Mrr" evidence="1">
    <location>
        <begin position="132"/>
        <end position="253"/>
    </location>
</feature>
<dbReference type="SUPFAM" id="SSF52980">
    <property type="entry name" value="Restriction endonuclease-like"/>
    <property type="match status" value="1"/>
</dbReference>
<evidence type="ECO:0000313" key="3">
    <source>
        <dbReference type="EMBL" id="EXM37570.1"/>
    </source>
</evidence>
<dbReference type="InterPro" id="IPR011856">
    <property type="entry name" value="tRNA_endonuc-like_dom_sf"/>
</dbReference>
<gene>
    <name evidence="3" type="ORF">RASY3_13590</name>
</gene>
<dbReference type="EMBL" id="JEOB01000004">
    <property type="protein sequence ID" value="EXM37570.1"/>
    <property type="molecule type" value="Genomic_DNA"/>
</dbReference>
<dbReference type="PANTHER" id="PTHR30015:SF7">
    <property type="entry name" value="TYPE IV METHYL-DIRECTED RESTRICTION ENZYME ECOKMRR"/>
    <property type="match status" value="1"/>
</dbReference>
<dbReference type="Pfam" id="PF04471">
    <property type="entry name" value="Mrr_cat"/>
    <property type="match status" value="1"/>
</dbReference>
<proteinExistence type="predicted"/>
<evidence type="ECO:0000259" key="1">
    <source>
        <dbReference type="Pfam" id="PF04471"/>
    </source>
</evidence>
<name>A0A011WKN0_RUMAL</name>
<dbReference type="InterPro" id="IPR011335">
    <property type="entry name" value="Restrct_endonuc-II-like"/>
</dbReference>
<dbReference type="RefSeq" id="WP_051506590.1">
    <property type="nucleotide sequence ID" value="NZ_JEOB01000004.1"/>
</dbReference>
<keyword evidence="3" id="KW-0255">Endonuclease</keyword>
<reference evidence="3 4" key="1">
    <citation type="submission" date="2013-06" db="EMBL/GenBank/DDBJ databases">
        <title>Rumen cellulosomics: divergent fiber-degrading strategies revealed by comparative genome-wide analysis of six Ruminococcal strains.</title>
        <authorList>
            <person name="Dassa B."/>
            <person name="Borovok I."/>
            <person name="Lamed R."/>
            <person name="Flint H."/>
            <person name="Yeoman C.J."/>
            <person name="White B."/>
            <person name="Bayer E.A."/>
        </authorList>
    </citation>
    <scope>NUCLEOTIDE SEQUENCE [LARGE SCALE GENOMIC DNA]</scope>
    <source>
        <strain evidence="3 4">SY3</strain>
    </source>
</reference>
<dbReference type="InterPro" id="IPR025745">
    <property type="entry name" value="Mrr-like_N_dom"/>
</dbReference>
<feature type="non-terminal residue" evidence="3">
    <location>
        <position position="1"/>
    </location>
</feature>
<feature type="domain" description="Restriction system protein Mrr-like N-terminal" evidence="2">
    <location>
        <begin position="5"/>
        <end position="60"/>
    </location>
</feature>
<keyword evidence="3" id="KW-0540">Nuclease</keyword>
<protein>
    <submittedName>
        <fullName evidence="3">Restriction endonuclease</fullName>
    </submittedName>
</protein>
<dbReference type="GO" id="GO:0015666">
    <property type="term" value="F:restriction endodeoxyribonuclease activity"/>
    <property type="evidence" value="ECO:0007669"/>
    <property type="project" value="TreeGrafter"/>
</dbReference>
<dbReference type="Proteomes" id="UP000021369">
    <property type="component" value="Unassembled WGS sequence"/>
</dbReference>
<dbReference type="PATRIC" id="fig|1341156.4.peg.3741"/>
<sequence length="280" mass="31600">LDYCSKYFSLNEEDLNEKLKSGQTVLSNRVGWARTYLSKAGLIEKNKRGTYIITNEGKKAICDGCEKITFQYLTKYPSFNDFAKRTFNKKENKKSDSINNNDSDKSPAELLDYAIDQLNANLADELLEEVMKISPYDFERLVVKLLIQMGYGSMEINQNAVTKKSGDEGIDGVVNADKFGFDSIGIQAKQWKADNSIGRPEIQRFLGALVGQGLTKGIFITTAQFTKEAINYAEKQLNCKLVLIDGEQLAKLMIEFDLGVSTISTYKVKRIDTDFFNEDF</sequence>
<dbReference type="Pfam" id="PF14338">
    <property type="entry name" value="Mrr_N"/>
    <property type="match status" value="1"/>
</dbReference>
<dbReference type="Gene3D" id="3.40.1350.10">
    <property type="match status" value="1"/>
</dbReference>
<evidence type="ECO:0000259" key="2">
    <source>
        <dbReference type="Pfam" id="PF14338"/>
    </source>
</evidence>
<dbReference type="InterPro" id="IPR007560">
    <property type="entry name" value="Restrct_endonuc_IV_Mrr"/>
</dbReference>
<keyword evidence="3" id="KW-0378">Hydrolase</keyword>
<dbReference type="PANTHER" id="PTHR30015">
    <property type="entry name" value="MRR RESTRICTION SYSTEM PROTEIN"/>
    <property type="match status" value="1"/>
</dbReference>